<accession>A0ABV9CW40</accession>
<evidence type="ECO:0000259" key="5">
    <source>
        <dbReference type="Pfam" id="PF02120"/>
    </source>
</evidence>
<evidence type="ECO:0000256" key="3">
    <source>
        <dbReference type="ARBA" id="ARBA00022795"/>
    </source>
</evidence>
<dbReference type="InterPro" id="IPR038610">
    <property type="entry name" value="FliK-like_C_sf"/>
</dbReference>
<evidence type="ECO:0000256" key="1">
    <source>
        <dbReference type="ARBA" id="ARBA00003944"/>
    </source>
</evidence>
<dbReference type="Proteomes" id="UP001596030">
    <property type="component" value="Unassembled WGS sequence"/>
</dbReference>
<dbReference type="PRINTS" id="PR01007">
    <property type="entry name" value="FLGHOOKFLIK"/>
</dbReference>
<name>A0ABV9CW40_9GAMM</name>
<feature type="compositionally biased region" description="Polar residues" evidence="4">
    <location>
        <begin position="59"/>
        <end position="70"/>
    </location>
</feature>
<proteinExistence type="inferred from homology"/>
<feature type="region of interest" description="Disordered" evidence="4">
    <location>
        <begin position="412"/>
        <end position="455"/>
    </location>
</feature>
<feature type="domain" description="Flagellar hook-length control protein-like C-terminal" evidence="5">
    <location>
        <begin position="336"/>
        <end position="420"/>
    </location>
</feature>
<keyword evidence="6" id="KW-0969">Cilium</keyword>
<comment type="function">
    <text evidence="1">Controls the length of the flagellar hook.</text>
</comment>
<evidence type="ECO:0000313" key="7">
    <source>
        <dbReference type="Proteomes" id="UP001596030"/>
    </source>
</evidence>
<feature type="compositionally biased region" description="Low complexity" evidence="4">
    <location>
        <begin position="412"/>
        <end position="432"/>
    </location>
</feature>
<gene>
    <name evidence="6" type="ORF">ACFO0U_00665</name>
</gene>
<dbReference type="InterPro" id="IPR001635">
    <property type="entry name" value="Flag_hook_Flik"/>
</dbReference>
<organism evidence="6 7">
    <name type="scientific">Chromohalobacter sarecensis</name>
    <dbReference type="NCBI Taxonomy" id="245294"/>
    <lineage>
        <taxon>Bacteria</taxon>
        <taxon>Pseudomonadati</taxon>
        <taxon>Pseudomonadota</taxon>
        <taxon>Gammaproteobacteria</taxon>
        <taxon>Oceanospirillales</taxon>
        <taxon>Halomonadaceae</taxon>
        <taxon>Chromohalobacter</taxon>
    </lineage>
</organism>
<sequence length="468" mass="47378">MDIALLTNLQGSHQASATSLGNAGETRGGRNIDDSASPFASLLGKARSGSDAKGDPSTALLSQDTPSQDGSGLVAALNELMQDSDDAKLLSDWLESGDASQLDALTQRLADIQQAMGGDASQGDSDLSADALATLLAAQLPTNAAANATGTAQGSAGALASQSGDLSLNDIQQRMLLIQQSSGGMQSSSGMRDGAGDALSRQDFMAQLTNAASNTGKGQDTQSLAQLMQNAQSATGQSSQGNGQISPTAAFGATLVQQQAQAVANAQRGDTLTGQQGLERQGSDASLFTNLGHNAASGNATAGAGASAAASAAGASATATLTPQVGMAEWGQSLGQQVVRMAQRGDQQVELRLHPAELGPMSVSLKMNDQQQANLQFFSPHGAVRHALEAAIPQLREALADSGIALGETSVGEQDQFQQQSGEQQGQPGSRSDAQGGMFTAGDADADMPSLTETPLQYVASSGISLYA</sequence>
<dbReference type="EMBL" id="JBHSEU010000001">
    <property type="protein sequence ID" value="MFC4537290.1"/>
    <property type="molecule type" value="Genomic_DNA"/>
</dbReference>
<dbReference type="InterPro" id="IPR021136">
    <property type="entry name" value="Flagellar_hook_control-like_C"/>
</dbReference>
<dbReference type="Pfam" id="PF02120">
    <property type="entry name" value="Flg_hook"/>
    <property type="match status" value="1"/>
</dbReference>
<dbReference type="InterPro" id="IPR052563">
    <property type="entry name" value="FliK"/>
</dbReference>
<dbReference type="RefSeq" id="WP_246975182.1">
    <property type="nucleotide sequence ID" value="NZ_JAKGAN010000007.1"/>
</dbReference>
<comment type="similarity">
    <text evidence="2">Belongs to the FliK family.</text>
</comment>
<comment type="caution">
    <text evidence="6">The sequence shown here is derived from an EMBL/GenBank/DDBJ whole genome shotgun (WGS) entry which is preliminary data.</text>
</comment>
<dbReference type="Gene3D" id="3.30.750.140">
    <property type="match status" value="1"/>
</dbReference>
<keyword evidence="6" id="KW-0282">Flagellum</keyword>
<evidence type="ECO:0000256" key="2">
    <source>
        <dbReference type="ARBA" id="ARBA00009149"/>
    </source>
</evidence>
<keyword evidence="3" id="KW-1005">Bacterial flagellum biogenesis</keyword>
<protein>
    <submittedName>
        <fullName evidence="6">Flagellar hook-length control protein FliK</fullName>
    </submittedName>
</protein>
<dbReference type="PANTHER" id="PTHR37533:SF2">
    <property type="entry name" value="FLAGELLAR HOOK-LENGTH CONTROL PROTEIN"/>
    <property type="match status" value="1"/>
</dbReference>
<keyword evidence="6" id="KW-0966">Cell projection</keyword>
<dbReference type="PANTHER" id="PTHR37533">
    <property type="entry name" value="FLAGELLAR HOOK-LENGTH CONTROL PROTEIN"/>
    <property type="match status" value="1"/>
</dbReference>
<feature type="region of interest" description="Disordered" evidence="4">
    <location>
        <begin position="14"/>
        <end position="71"/>
    </location>
</feature>
<reference evidence="7" key="1">
    <citation type="journal article" date="2019" name="Int. J. Syst. Evol. Microbiol.">
        <title>The Global Catalogue of Microorganisms (GCM) 10K type strain sequencing project: providing services to taxonomists for standard genome sequencing and annotation.</title>
        <authorList>
            <consortium name="The Broad Institute Genomics Platform"/>
            <consortium name="The Broad Institute Genome Sequencing Center for Infectious Disease"/>
            <person name="Wu L."/>
            <person name="Ma J."/>
        </authorList>
    </citation>
    <scope>NUCLEOTIDE SEQUENCE [LARGE SCALE GENOMIC DNA]</scope>
    <source>
        <strain evidence="7">CGMCC 1.12121</strain>
    </source>
</reference>
<keyword evidence="7" id="KW-1185">Reference proteome</keyword>
<evidence type="ECO:0000256" key="4">
    <source>
        <dbReference type="SAM" id="MobiDB-lite"/>
    </source>
</evidence>
<evidence type="ECO:0000313" key="6">
    <source>
        <dbReference type="EMBL" id="MFC4537290.1"/>
    </source>
</evidence>
<dbReference type="CDD" id="cd17470">
    <property type="entry name" value="T3SS_Flik_C"/>
    <property type="match status" value="1"/>
</dbReference>